<feature type="region of interest" description="Disordered" evidence="1">
    <location>
        <begin position="1"/>
        <end position="40"/>
    </location>
</feature>
<protein>
    <submittedName>
        <fullName evidence="2">Uncharacterized protein</fullName>
    </submittedName>
</protein>
<reference evidence="2 3" key="1">
    <citation type="submission" date="2019-12" db="EMBL/GenBank/DDBJ databases">
        <authorList>
            <person name="Alioto T."/>
            <person name="Alioto T."/>
            <person name="Gomez Garrido J."/>
        </authorList>
    </citation>
    <scope>NUCLEOTIDE SEQUENCE [LARGE SCALE GENOMIC DNA]</scope>
</reference>
<evidence type="ECO:0000313" key="2">
    <source>
        <dbReference type="EMBL" id="CAA2957423.1"/>
    </source>
</evidence>
<dbReference type="Gramene" id="OE9A050146T1">
    <property type="protein sequence ID" value="OE9A050146C1"/>
    <property type="gene ID" value="OE9A050146"/>
</dbReference>
<evidence type="ECO:0000313" key="3">
    <source>
        <dbReference type="Proteomes" id="UP000594638"/>
    </source>
</evidence>
<keyword evidence="3" id="KW-1185">Reference proteome</keyword>
<dbReference type="AlphaFoldDB" id="A0A8S0PUK7"/>
<accession>A0A8S0PUK7</accession>
<organism evidence="2 3">
    <name type="scientific">Olea europaea subsp. europaea</name>
    <dbReference type="NCBI Taxonomy" id="158383"/>
    <lineage>
        <taxon>Eukaryota</taxon>
        <taxon>Viridiplantae</taxon>
        <taxon>Streptophyta</taxon>
        <taxon>Embryophyta</taxon>
        <taxon>Tracheophyta</taxon>
        <taxon>Spermatophyta</taxon>
        <taxon>Magnoliopsida</taxon>
        <taxon>eudicotyledons</taxon>
        <taxon>Gunneridae</taxon>
        <taxon>Pentapetalae</taxon>
        <taxon>asterids</taxon>
        <taxon>lamiids</taxon>
        <taxon>Lamiales</taxon>
        <taxon>Oleaceae</taxon>
        <taxon>Oleeae</taxon>
        <taxon>Olea</taxon>
    </lineage>
</organism>
<proteinExistence type="predicted"/>
<gene>
    <name evidence="2" type="ORF">OLEA9_A050146</name>
</gene>
<comment type="caution">
    <text evidence="2">The sequence shown here is derived from an EMBL/GenBank/DDBJ whole genome shotgun (WGS) entry which is preliminary data.</text>
</comment>
<evidence type="ECO:0000256" key="1">
    <source>
        <dbReference type="SAM" id="MobiDB-lite"/>
    </source>
</evidence>
<dbReference type="EMBL" id="CACTIH010000222">
    <property type="protein sequence ID" value="CAA2957423.1"/>
    <property type="molecule type" value="Genomic_DNA"/>
</dbReference>
<sequence length="70" mass="7916">MVQLTQAEGSKMWDHEPRSTTESGLVRSRGSHRHHMGLYGVGEIVKREDEDHRTGICGNGNQKEETMSFC</sequence>
<dbReference type="Proteomes" id="UP000594638">
    <property type="component" value="Unassembled WGS sequence"/>
</dbReference>
<name>A0A8S0PUK7_OLEEU</name>